<dbReference type="AlphaFoldDB" id="A0A0B5EP47"/>
<name>A0A0B5EP47_STRA4</name>
<sequence length="61" mass="6516">MLRGRKVRVWAGLFEWAEWPSELRPGATAGANSPHSEFGWLRGAPIPVPLGVGDSASAGCR</sequence>
<keyword evidence="2" id="KW-1185">Reference proteome</keyword>
<gene>
    <name evidence="1" type="ORF">SLNWT_2943</name>
</gene>
<evidence type="ECO:0000313" key="2">
    <source>
        <dbReference type="Proteomes" id="UP000031523"/>
    </source>
</evidence>
<dbReference type="Proteomes" id="UP000031523">
    <property type="component" value="Chromosome"/>
</dbReference>
<reference evidence="1 2" key="1">
    <citation type="submission" date="2015-01" db="EMBL/GenBank/DDBJ databases">
        <title>Enhanced salinomycin production by adjusting the supply of polyketide extender units in Streptomyce albus DSM 41398.</title>
        <authorList>
            <person name="Lu C."/>
        </authorList>
    </citation>
    <scope>NUCLEOTIDE SEQUENCE [LARGE SCALE GENOMIC DNA]</scope>
    <source>
        <strain evidence="2">ATCC 21838 / DSM 41398 / FERM P-419 / JCM 4703 / NBRC 107858</strain>
    </source>
</reference>
<dbReference type="EMBL" id="CP010519">
    <property type="protein sequence ID" value="AJE83319.1"/>
    <property type="molecule type" value="Genomic_DNA"/>
</dbReference>
<organism evidence="1 2">
    <name type="scientific">Streptomyces albus (strain ATCC 21838 / DSM 41398 / FERM P-419 / JCM 4703 / NBRC 107858)</name>
    <dbReference type="NCBI Taxonomy" id="1081613"/>
    <lineage>
        <taxon>Bacteria</taxon>
        <taxon>Bacillati</taxon>
        <taxon>Actinomycetota</taxon>
        <taxon>Actinomycetes</taxon>
        <taxon>Kitasatosporales</taxon>
        <taxon>Streptomycetaceae</taxon>
        <taxon>Streptomyces</taxon>
    </lineage>
</organism>
<protein>
    <submittedName>
        <fullName evidence="1">Uncharacterized protein</fullName>
    </submittedName>
</protein>
<proteinExistence type="predicted"/>
<evidence type="ECO:0000313" key="1">
    <source>
        <dbReference type="EMBL" id="AJE83319.1"/>
    </source>
</evidence>
<dbReference type="KEGG" id="sals:SLNWT_2943"/>
<accession>A0A0B5EP47</accession>